<organism evidence="1">
    <name type="scientific">Heliothis virescens ascovirus 3j</name>
    <dbReference type="NCBI Taxonomy" id="1561067"/>
    <lineage>
        <taxon>Viruses</taxon>
        <taxon>Varidnaviria</taxon>
        <taxon>Bamfordvirae</taxon>
        <taxon>Nucleocytoviricota</taxon>
        <taxon>Megaviricetes</taxon>
        <taxon>Pimascovirales</taxon>
        <taxon>Pimascovirales incertae sedis</taxon>
        <taxon>Ascoviridae</taxon>
        <taxon>Ascovirus</taxon>
    </lineage>
</organism>
<evidence type="ECO:0000313" key="1">
    <source>
        <dbReference type="EMBL" id="BBB16483.1"/>
    </source>
</evidence>
<protein>
    <submittedName>
        <fullName evidence="1">Uncharacterized protein</fullName>
    </submittedName>
</protein>
<accession>A0A2Z5UZ90</accession>
<reference evidence="1" key="1">
    <citation type="submission" date="2017-10" db="EMBL/GenBank/DDBJ databases">
        <title>Ascovirus isolated from Spodoptera litura (Noctuidae: Lepidoptera) transmitted by generalist endoparasitoid Meteorus pulchricornis (Braconidae: Hymenoptera).</title>
        <authorList>
            <person name="Arai E."/>
            <person name="Ishii K."/>
            <person name="Ishii H."/>
            <person name="Kunimi Y."/>
            <person name="Inoue M.N."/>
            <person name="Makiyama N."/>
            <person name="Sagawa S."/>
            <person name="Nakai M."/>
        </authorList>
    </citation>
    <scope>NUCLEOTIDE SEQUENCE [LARGE SCALE GENOMIC DNA]</scope>
    <source>
        <strain evidence="1">ENT01</strain>
    </source>
</reference>
<dbReference type="EMBL" id="LC332918">
    <property type="protein sequence ID" value="BBB16483.1"/>
    <property type="molecule type" value="Genomic_DNA"/>
</dbReference>
<name>A0A2Z5UZ90_9VIRU</name>
<proteinExistence type="predicted"/>
<sequence>MRRFFSFVIMPDFLMVDDYLYLSDYWQCAVGSLRWPWSETETHFVLMKKCPLCKLNASERAPRHIKLDMNDRTVIQVLVSKCNYFFCKKCKLALYDHYTPDECIVCE</sequence>
<dbReference type="Proteomes" id="UP000317522">
    <property type="component" value="Segment"/>
</dbReference>